<accession>A0A9P9KJI5</accession>
<evidence type="ECO:0000313" key="2">
    <source>
        <dbReference type="Proteomes" id="UP000720189"/>
    </source>
</evidence>
<keyword evidence="2" id="KW-1185">Reference proteome</keyword>
<dbReference type="RefSeq" id="XP_046052178.1">
    <property type="nucleotide sequence ID" value="XM_046199115.1"/>
</dbReference>
<protein>
    <submittedName>
        <fullName evidence="1">Uncharacterized protein</fullName>
    </submittedName>
</protein>
<name>A0A9P9KJI5_FUSRE</name>
<proteinExistence type="predicted"/>
<evidence type="ECO:0000313" key="1">
    <source>
        <dbReference type="EMBL" id="KAH7259470.1"/>
    </source>
</evidence>
<dbReference type="Proteomes" id="UP000720189">
    <property type="component" value="Unassembled WGS sequence"/>
</dbReference>
<gene>
    <name evidence="1" type="ORF">BKA55DRAFT_687769</name>
</gene>
<dbReference type="GeneID" id="70229069"/>
<dbReference type="EMBL" id="JAGMUX010000005">
    <property type="protein sequence ID" value="KAH7259470.1"/>
    <property type="molecule type" value="Genomic_DNA"/>
</dbReference>
<dbReference type="AlphaFoldDB" id="A0A9P9KJI5"/>
<reference evidence="1" key="1">
    <citation type="journal article" date="2021" name="Nat. Commun.">
        <title>Genetic determinants of endophytism in the Arabidopsis root mycobiome.</title>
        <authorList>
            <person name="Mesny F."/>
            <person name="Miyauchi S."/>
            <person name="Thiergart T."/>
            <person name="Pickel B."/>
            <person name="Atanasova L."/>
            <person name="Karlsson M."/>
            <person name="Huettel B."/>
            <person name="Barry K.W."/>
            <person name="Haridas S."/>
            <person name="Chen C."/>
            <person name="Bauer D."/>
            <person name="Andreopoulos W."/>
            <person name="Pangilinan J."/>
            <person name="LaButti K."/>
            <person name="Riley R."/>
            <person name="Lipzen A."/>
            <person name="Clum A."/>
            <person name="Drula E."/>
            <person name="Henrissat B."/>
            <person name="Kohler A."/>
            <person name="Grigoriev I.V."/>
            <person name="Martin F.M."/>
            <person name="Hacquard S."/>
        </authorList>
    </citation>
    <scope>NUCLEOTIDE SEQUENCE</scope>
    <source>
        <strain evidence="1">MPI-CAGE-AT-0023</strain>
    </source>
</reference>
<organism evidence="1 2">
    <name type="scientific">Fusarium redolens</name>
    <dbReference type="NCBI Taxonomy" id="48865"/>
    <lineage>
        <taxon>Eukaryota</taxon>
        <taxon>Fungi</taxon>
        <taxon>Dikarya</taxon>
        <taxon>Ascomycota</taxon>
        <taxon>Pezizomycotina</taxon>
        <taxon>Sordariomycetes</taxon>
        <taxon>Hypocreomycetidae</taxon>
        <taxon>Hypocreales</taxon>
        <taxon>Nectriaceae</taxon>
        <taxon>Fusarium</taxon>
        <taxon>Fusarium redolens species complex</taxon>
    </lineage>
</organism>
<sequence>MSDVVSVRLRWRVLKALHPVFYAADTLPTTDDVAHGHFGTLANPDKIHLAYVIQALRSEFEYNITRQQTFDVGKLSSDDPNWEFLATRLCALLRDLEHLIDNKVFLERGVQMEGNAEASVQSPAGPVDLQVEVMAGASSDSELVSSFSGPADFVLGIQVQKIYHKRAFLVGAPALTAKRVVRKAVLVDDGPEIEEEEADEVNYEIVNLEDGDMQGLTIEKDEDEDEAWVLPSQLA</sequence>
<dbReference type="OrthoDB" id="4500473at2759"/>
<comment type="caution">
    <text evidence="1">The sequence shown here is derived from an EMBL/GenBank/DDBJ whole genome shotgun (WGS) entry which is preliminary data.</text>
</comment>